<dbReference type="CDD" id="cd03884">
    <property type="entry name" value="M20_bAS"/>
    <property type="match status" value="1"/>
</dbReference>
<dbReference type="InterPro" id="IPR036264">
    <property type="entry name" value="Bact_exopeptidase_dim_dom"/>
</dbReference>
<comment type="cofactor">
    <cofactor evidence="7">
        <name>Zn(2+)</name>
        <dbReference type="ChEBI" id="CHEBI:29105"/>
    </cofactor>
    <text evidence="7">Binds 2 Zn(2+) ions per subunit.</text>
</comment>
<evidence type="ECO:0000256" key="6">
    <source>
        <dbReference type="ARBA" id="ARBA00023211"/>
    </source>
</evidence>
<comment type="similarity">
    <text evidence="2">Belongs to the peptidase M20 family.</text>
</comment>
<feature type="binding site" evidence="7">
    <location>
        <position position="95"/>
    </location>
    <ligand>
        <name>Zn(2+)</name>
        <dbReference type="ChEBI" id="CHEBI:29105"/>
        <label>1</label>
    </ligand>
</feature>
<dbReference type="PANTHER" id="PTHR32494:SF19">
    <property type="entry name" value="ALLANTOATE DEIMINASE-RELATED"/>
    <property type="match status" value="1"/>
</dbReference>
<protein>
    <submittedName>
        <fullName evidence="8">N-carbamoyl-L-amino-acid hydrolase</fullName>
    </submittedName>
</protein>
<dbReference type="PIRSF" id="PIRSF001235">
    <property type="entry name" value="Amidase_carbamoylase"/>
    <property type="match status" value="1"/>
</dbReference>
<organism evidence="8 9">
    <name type="scientific">Lentzea xinjiangensis</name>
    <dbReference type="NCBI Taxonomy" id="402600"/>
    <lineage>
        <taxon>Bacteria</taxon>
        <taxon>Bacillati</taxon>
        <taxon>Actinomycetota</taxon>
        <taxon>Actinomycetes</taxon>
        <taxon>Pseudonocardiales</taxon>
        <taxon>Pseudonocardiaceae</taxon>
        <taxon>Lentzea</taxon>
    </lineage>
</organism>
<evidence type="ECO:0000256" key="5">
    <source>
        <dbReference type="ARBA" id="ARBA00022801"/>
    </source>
</evidence>
<dbReference type="InterPro" id="IPR010158">
    <property type="entry name" value="Amidase_Cbmase"/>
</dbReference>
<dbReference type="AlphaFoldDB" id="A0A1H9WMJ4"/>
<feature type="binding site" evidence="7">
    <location>
        <position position="106"/>
    </location>
    <ligand>
        <name>Zn(2+)</name>
        <dbReference type="ChEBI" id="CHEBI:29105"/>
        <label>1</label>
    </ligand>
</feature>
<reference evidence="9" key="1">
    <citation type="submission" date="2016-10" db="EMBL/GenBank/DDBJ databases">
        <authorList>
            <person name="Varghese N."/>
            <person name="Submissions S."/>
        </authorList>
    </citation>
    <scope>NUCLEOTIDE SEQUENCE [LARGE SCALE GENOMIC DNA]</scope>
    <source>
        <strain evidence="9">CGMCC 4.3525</strain>
    </source>
</reference>
<keyword evidence="4 7" id="KW-0479">Metal-binding</keyword>
<accession>A0A1H9WMJ4</accession>
<dbReference type="NCBIfam" id="TIGR01879">
    <property type="entry name" value="hydantase"/>
    <property type="match status" value="1"/>
</dbReference>
<sequence length="422" mass="43192">MARNATVVGGVAVGSRPTIDGSRLLGRIEALARVGADPRGGITRPAFSDADRAAVRLVSEWAREGGLTASVDAAGNLLLRGPVRGGKPVLMIGSHLDTVVNGGRLDGAYGVLAALEALQSVVDQGLDCRHELVVAGFANEEGSSFPQPFWGSMAIAGRAGQFGPEPVDYLGNPLRAALARSGGDLDGVARAAWPLGSIAAYLELHVEQGPVLEQAGLPIGIVDGIVGRTVLSVDLIGRAGHAGTTPMAGRHDALVAAAAVVLGVRELAATRDLCQVSTTGRIEVEPNSTNVVPGVARLTAEVRDLDRTRLAVVERELRSAIHASAAAAGVRAEIRVAMRQDPVITDDRLRAACVAAAESLGHDHAVVSSGAGHDAQVIAGIAPIGMIFVPSRGGVSHVPEEDTAPADLVAGAEVLFRAAVSL</sequence>
<feature type="binding site" evidence="7">
    <location>
        <position position="106"/>
    </location>
    <ligand>
        <name>Zn(2+)</name>
        <dbReference type="ChEBI" id="CHEBI:29105"/>
        <label>2</label>
    </ligand>
</feature>
<gene>
    <name evidence="8" type="ORF">SAMN05216188_13724</name>
</gene>
<evidence type="ECO:0000256" key="2">
    <source>
        <dbReference type="ARBA" id="ARBA00006153"/>
    </source>
</evidence>
<dbReference type="Gene3D" id="3.40.630.10">
    <property type="entry name" value="Zn peptidases"/>
    <property type="match status" value="1"/>
</dbReference>
<dbReference type="InterPro" id="IPR002933">
    <property type="entry name" value="Peptidase_M20"/>
</dbReference>
<comment type="cofactor">
    <cofactor evidence="1">
        <name>Mn(2+)</name>
        <dbReference type="ChEBI" id="CHEBI:29035"/>
    </cofactor>
</comment>
<evidence type="ECO:0000256" key="7">
    <source>
        <dbReference type="PIRSR" id="PIRSR001235-1"/>
    </source>
</evidence>
<dbReference type="GO" id="GO:0016813">
    <property type="term" value="F:hydrolase activity, acting on carbon-nitrogen (but not peptide) bonds, in linear amidines"/>
    <property type="evidence" value="ECO:0007669"/>
    <property type="project" value="InterPro"/>
</dbReference>
<dbReference type="SUPFAM" id="SSF55031">
    <property type="entry name" value="Bacterial exopeptidase dimerisation domain"/>
    <property type="match status" value="1"/>
</dbReference>
<feature type="binding site" evidence="7">
    <location>
        <position position="205"/>
    </location>
    <ligand>
        <name>Zn(2+)</name>
        <dbReference type="ChEBI" id="CHEBI:29105"/>
        <label>1</label>
    </ligand>
</feature>
<evidence type="ECO:0000256" key="1">
    <source>
        <dbReference type="ARBA" id="ARBA00001936"/>
    </source>
</evidence>
<dbReference type="SUPFAM" id="SSF53187">
    <property type="entry name" value="Zn-dependent exopeptidases"/>
    <property type="match status" value="1"/>
</dbReference>
<keyword evidence="9" id="KW-1185">Reference proteome</keyword>
<evidence type="ECO:0000313" key="8">
    <source>
        <dbReference type="EMBL" id="SES35118.1"/>
    </source>
</evidence>
<proteinExistence type="inferred from homology"/>
<dbReference type="EMBL" id="FOFR01000037">
    <property type="protein sequence ID" value="SES35118.1"/>
    <property type="molecule type" value="Genomic_DNA"/>
</dbReference>
<comment type="subunit">
    <text evidence="3">Homodimer.</text>
</comment>
<dbReference type="GO" id="GO:0046872">
    <property type="term" value="F:metal ion binding"/>
    <property type="evidence" value="ECO:0007669"/>
    <property type="project" value="UniProtKB-KW"/>
</dbReference>
<dbReference type="RefSeq" id="WP_143116499.1">
    <property type="nucleotide sequence ID" value="NZ_FOFR01000037.1"/>
</dbReference>
<keyword evidence="6" id="KW-0464">Manganese</keyword>
<dbReference type="OrthoDB" id="9808195at2"/>
<evidence type="ECO:0000256" key="3">
    <source>
        <dbReference type="ARBA" id="ARBA00011738"/>
    </source>
</evidence>
<dbReference type="Proteomes" id="UP000199352">
    <property type="component" value="Unassembled WGS sequence"/>
</dbReference>
<keyword evidence="7" id="KW-0862">Zinc</keyword>
<dbReference type="Gene3D" id="3.30.70.360">
    <property type="match status" value="1"/>
</dbReference>
<dbReference type="Pfam" id="PF01546">
    <property type="entry name" value="Peptidase_M20"/>
    <property type="match status" value="1"/>
</dbReference>
<keyword evidence="5 8" id="KW-0378">Hydrolase</keyword>
<feature type="binding site" evidence="7">
    <location>
        <position position="141"/>
    </location>
    <ligand>
        <name>Zn(2+)</name>
        <dbReference type="ChEBI" id="CHEBI:29105"/>
        <label>2</label>
    </ligand>
</feature>
<feature type="binding site" evidence="7">
    <location>
        <position position="397"/>
    </location>
    <ligand>
        <name>Zn(2+)</name>
        <dbReference type="ChEBI" id="CHEBI:29105"/>
        <label>2</label>
    </ligand>
</feature>
<dbReference type="PANTHER" id="PTHR32494">
    <property type="entry name" value="ALLANTOATE DEIMINASE-RELATED"/>
    <property type="match status" value="1"/>
</dbReference>
<evidence type="ECO:0000256" key="4">
    <source>
        <dbReference type="ARBA" id="ARBA00022723"/>
    </source>
</evidence>
<evidence type="ECO:0000313" key="9">
    <source>
        <dbReference type="Proteomes" id="UP000199352"/>
    </source>
</evidence>
<dbReference type="STRING" id="402600.SAMN05216188_13724"/>
<name>A0A1H9WMJ4_9PSEU</name>